<feature type="compositionally biased region" description="Polar residues" evidence="1">
    <location>
        <begin position="128"/>
        <end position="158"/>
    </location>
</feature>
<keyword evidence="3" id="KW-1185">Reference proteome</keyword>
<feature type="compositionally biased region" description="Polar residues" evidence="1">
    <location>
        <begin position="680"/>
        <end position="699"/>
    </location>
</feature>
<evidence type="ECO:0000313" key="3">
    <source>
        <dbReference type="Proteomes" id="UP000235786"/>
    </source>
</evidence>
<reference evidence="2 3" key="1">
    <citation type="submission" date="2016-04" db="EMBL/GenBank/DDBJ databases">
        <title>A degradative enzymes factory behind the ericoid mycorrhizal symbiosis.</title>
        <authorList>
            <consortium name="DOE Joint Genome Institute"/>
            <person name="Martino E."/>
            <person name="Morin E."/>
            <person name="Grelet G."/>
            <person name="Kuo A."/>
            <person name="Kohler A."/>
            <person name="Daghino S."/>
            <person name="Barry K."/>
            <person name="Choi C."/>
            <person name="Cichocki N."/>
            <person name="Clum A."/>
            <person name="Copeland A."/>
            <person name="Hainaut M."/>
            <person name="Haridas S."/>
            <person name="Labutti K."/>
            <person name="Lindquist E."/>
            <person name="Lipzen A."/>
            <person name="Khouja H.-R."/>
            <person name="Murat C."/>
            <person name="Ohm R."/>
            <person name="Olson A."/>
            <person name="Spatafora J."/>
            <person name="Veneault-Fourrey C."/>
            <person name="Henrissat B."/>
            <person name="Grigoriev I."/>
            <person name="Martin F."/>
            <person name="Perotto S."/>
        </authorList>
    </citation>
    <scope>NUCLEOTIDE SEQUENCE [LARGE SCALE GENOMIC DNA]</scope>
    <source>
        <strain evidence="2 3">F</strain>
    </source>
</reference>
<dbReference type="OrthoDB" id="5397183at2759"/>
<gene>
    <name evidence="2" type="ORF">L207DRAFT_637923</name>
</gene>
<protein>
    <submittedName>
        <fullName evidence="2">Uncharacterized protein</fullName>
    </submittedName>
</protein>
<feature type="compositionally biased region" description="Basic and acidic residues" evidence="1">
    <location>
        <begin position="175"/>
        <end position="184"/>
    </location>
</feature>
<accession>A0A2J6RAR3</accession>
<feature type="region of interest" description="Disordered" evidence="1">
    <location>
        <begin position="101"/>
        <end position="213"/>
    </location>
</feature>
<feature type="region of interest" description="Disordered" evidence="1">
    <location>
        <begin position="507"/>
        <end position="537"/>
    </location>
</feature>
<feature type="compositionally biased region" description="Basic and acidic residues" evidence="1">
    <location>
        <begin position="507"/>
        <end position="516"/>
    </location>
</feature>
<evidence type="ECO:0000256" key="1">
    <source>
        <dbReference type="SAM" id="MobiDB-lite"/>
    </source>
</evidence>
<feature type="region of interest" description="Disordered" evidence="1">
    <location>
        <begin position="364"/>
        <end position="408"/>
    </location>
</feature>
<feature type="compositionally biased region" description="Polar residues" evidence="1">
    <location>
        <begin position="201"/>
        <end position="213"/>
    </location>
</feature>
<dbReference type="EMBL" id="KZ613952">
    <property type="protein sequence ID" value="PMD35583.1"/>
    <property type="molecule type" value="Genomic_DNA"/>
</dbReference>
<feature type="region of interest" description="Disordered" evidence="1">
    <location>
        <begin position="591"/>
        <end position="619"/>
    </location>
</feature>
<proteinExistence type="predicted"/>
<dbReference type="Proteomes" id="UP000235786">
    <property type="component" value="Unassembled WGS sequence"/>
</dbReference>
<dbReference type="AlphaFoldDB" id="A0A2J6RAR3"/>
<feature type="region of interest" description="Disordered" evidence="1">
    <location>
        <begin position="675"/>
        <end position="711"/>
    </location>
</feature>
<evidence type="ECO:0000313" key="2">
    <source>
        <dbReference type="EMBL" id="PMD35583.1"/>
    </source>
</evidence>
<feature type="compositionally biased region" description="Basic residues" evidence="1">
    <location>
        <begin position="113"/>
        <end position="125"/>
    </location>
</feature>
<feature type="compositionally biased region" description="Polar residues" evidence="1">
    <location>
        <begin position="368"/>
        <end position="381"/>
    </location>
</feature>
<sequence>MALYKGWNREEMKQIGAAALEPSTTNVNHISSFTPINYNHAQPQFISPSRTLMSKALDSDALYNLPAEVVPEITPSQGRKRGAIKGRAVSLGAVWEYNDDEDLQGGRVDTPAPKKRKAALKRSKSTKGPSKTLSEIWDITNNAQQDNEQQNSQLTTPPDSGKKSKKRMASSISQSKEKRPKPFKDPTITKPSAVREKEPNDSLSSSKPISTHPCWTTTEDALKSNANGLAKTTLDKLAAFRYKPSVEPFCPETPTHLLVQGVGRPELAQERTLQPELPEVGHSSSNYGSIPSLGSLLGGPLFKHPTMQVDEWSQEPEAQTIQLPDNETMLDHSNNNFFTEALWNVRSSSQVASSTFQNLVDREGYEPQQDSSTHPDPTPSQAAPAPENFPPDSSVPRESAHTDIFDPTSSEARVLGCLPDYVGDDGHIQQVSESFDGNIMPTKNRTSIAYLFSEDAIENDHDFDASGFEAEEEAAAFESFPTVYENLDQPRPSSHSSEHLQMRGHVTELRVERSDVDDIETTSKNVSKDYDSDEFDEGLDDNDLLGVLSDAIVPDTQLNLKSNAGERHQRPQSQPPDSVSAREAFLFPNPVQLAPKTNNPKQVIENDQKSPHVLTSQPEDDYPMDAEDEEMFRMPNLITTGVIEKFQAPASLHYAFGDNLGPREVYDSSLQFSPPKARHTMTSPQKVHTDKTSTAGSPTRRSETEPMQLEEGEDWSFLRPNTADNVQAQVAPASSVPMQDIVEGAENFECLSSQARSHPPDSAYPSVSTTQRDIMRVLDDSHEYKPLQPFARPEFPTLIRDRSPITGVSAQTFLRVCFRIGEMFREGARCEALKQDAVIELFARVTFSSREPGTTKQHFQFADLWHDRPPFPNGILINYKMSGLVESESKAFLGADEGTLARCLGRLKRDSKSATGWMLHILNIRLTDWEEIRWTKRIVSAGLVKSEILTSKL</sequence>
<name>A0A2J6RAR3_HYAVF</name>
<organism evidence="2 3">
    <name type="scientific">Hyaloscypha variabilis (strain UAMH 11265 / GT02V1 / F)</name>
    <name type="common">Meliniomyces variabilis</name>
    <dbReference type="NCBI Taxonomy" id="1149755"/>
    <lineage>
        <taxon>Eukaryota</taxon>
        <taxon>Fungi</taxon>
        <taxon>Dikarya</taxon>
        <taxon>Ascomycota</taxon>
        <taxon>Pezizomycotina</taxon>
        <taxon>Leotiomycetes</taxon>
        <taxon>Helotiales</taxon>
        <taxon>Hyaloscyphaceae</taxon>
        <taxon>Hyaloscypha</taxon>
        <taxon>Hyaloscypha variabilis</taxon>
    </lineage>
</organism>